<protein>
    <submittedName>
        <fullName evidence="1">Glycosyltransferase family 4 protein</fullName>
    </submittedName>
</protein>
<dbReference type="SUPFAM" id="SSF53756">
    <property type="entry name" value="UDP-Glycosyltransferase/glycogen phosphorylase"/>
    <property type="match status" value="1"/>
</dbReference>
<dbReference type="EMBL" id="JANWOI010000003">
    <property type="protein sequence ID" value="MDA5193888.1"/>
    <property type="molecule type" value="Genomic_DNA"/>
</dbReference>
<dbReference type="GO" id="GO:0016757">
    <property type="term" value="F:glycosyltransferase activity"/>
    <property type="evidence" value="ECO:0007669"/>
    <property type="project" value="TreeGrafter"/>
</dbReference>
<reference evidence="1" key="1">
    <citation type="submission" date="2022-08" db="EMBL/GenBank/DDBJ databases">
        <authorList>
            <person name="Vandamme P."/>
            <person name="Hettiarachchi A."/>
            <person name="Peeters C."/>
            <person name="Cnockaert M."/>
            <person name="Carlier A."/>
        </authorList>
    </citation>
    <scope>NUCLEOTIDE SEQUENCE</scope>
    <source>
        <strain evidence="1">LMG 31809</strain>
    </source>
</reference>
<gene>
    <name evidence="1" type="ORF">NYP16_07990</name>
</gene>
<evidence type="ECO:0000313" key="2">
    <source>
        <dbReference type="Proteomes" id="UP001141619"/>
    </source>
</evidence>
<accession>A0A9X3TY39</accession>
<proteinExistence type="predicted"/>
<sequence length="426" mass="47934">MLSRNTVDRISAQQSQRPRILFLSPIEPRQNGTGIQKRAWSHLEALSHWAEVHLLIATVSANTYQSIAPAPLQALCHKFDALLLQNTRPSERPRHIIGRIAERVAALFTEPFSMSPESQKYLRDANGRADYDVCFCFRIGSFQVWQQLHTSAGLKANKLYVDFDDIESLAAWREMPFLRPTIGRVRSILAWLKLIGFWRLECKIQKQADAISVCSDVDKKRLSRRAGKVAIHVVPNSYPLMERLQSPPPGNLTEILFLGNMAYPPNEDAILYFTTEILPHLRRQYDGEIRLKIVGHNPGPAVQALAENPLITVTGSVESVVPYYKQAAIIIAPIRFGGGTRIKILEALSYGRPMVSTSIGAEGLDLQSGRDILLADNSEDFALACLTLLKDDTLRTRLITNGHNQIKDRFESSRIQDNLRKTFTTL</sequence>
<dbReference type="Gene3D" id="3.40.50.2000">
    <property type="entry name" value="Glycogen Phosphorylase B"/>
    <property type="match status" value="2"/>
</dbReference>
<dbReference type="Pfam" id="PF13692">
    <property type="entry name" value="Glyco_trans_1_4"/>
    <property type="match status" value="1"/>
</dbReference>
<dbReference type="PANTHER" id="PTHR12526">
    <property type="entry name" value="GLYCOSYLTRANSFERASE"/>
    <property type="match status" value="1"/>
</dbReference>
<dbReference type="PANTHER" id="PTHR12526:SF600">
    <property type="entry name" value="GLYCOSYL TRANSFERASE GROUP 1"/>
    <property type="match status" value="1"/>
</dbReference>
<reference evidence="1" key="2">
    <citation type="journal article" date="2023" name="Syst. Appl. Microbiol.">
        <title>Govania unica gen. nov., sp. nov., a rare biosphere bacterium that represents a novel family in the class Alphaproteobacteria.</title>
        <authorList>
            <person name="Vandamme P."/>
            <person name="Peeters C."/>
            <person name="Hettiarachchi A."/>
            <person name="Cnockaert M."/>
            <person name="Carlier A."/>
        </authorList>
    </citation>
    <scope>NUCLEOTIDE SEQUENCE</scope>
    <source>
        <strain evidence="1">LMG 31809</strain>
    </source>
</reference>
<comment type="caution">
    <text evidence="1">The sequence shown here is derived from an EMBL/GenBank/DDBJ whole genome shotgun (WGS) entry which is preliminary data.</text>
</comment>
<dbReference type="RefSeq" id="WP_274943595.1">
    <property type="nucleotide sequence ID" value="NZ_JANWOI010000003.1"/>
</dbReference>
<keyword evidence="2" id="KW-1185">Reference proteome</keyword>
<dbReference type="CDD" id="cd03801">
    <property type="entry name" value="GT4_PimA-like"/>
    <property type="match status" value="1"/>
</dbReference>
<dbReference type="AlphaFoldDB" id="A0A9X3TY39"/>
<name>A0A9X3TY39_9PROT</name>
<dbReference type="Proteomes" id="UP001141619">
    <property type="component" value="Unassembled WGS sequence"/>
</dbReference>
<organism evidence="1 2">
    <name type="scientific">Govanella unica</name>
    <dbReference type="NCBI Taxonomy" id="2975056"/>
    <lineage>
        <taxon>Bacteria</taxon>
        <taxon>Pseudomonadati</taxon>
        <taxon>Pseudomonadota</taxon>
        <taxon>Alphaproteobacteria</taxon>
        <taxon>Emcibacterales</taxon>
        <taxon>Govanellaceae</taxon>
        <taxon>Govanella</taxon>
    </lineage>
</organism>
<evidence type="ECO:0000313" key="1">
    <source>
        <dbReference type="EMBL" id="MDA5193888.1"/>
    </source>
</evidence>